<gene>
    <name evidence="4" type="ORF">GA0070621_5851</name>
</gene>
<evidence type="ECO:0000256" key="1">
    <source>
        <dbReference type="SAM" id="Phobius"/>
    </source>
</evidence>
<proteinExistence type="predicted"/>
<dbReference type="Proteomes" id="UP000198765">
    <property type="component" value="Chromosome I"/>
</dbReference>
<dbReference type="AlphaFoldDB" id="A0A1A9AFV9"/>
<feature type="domain" description="YqeB PH" evidence="3">
    <location>
        <begin position="10"/>
        <end position="160"/>
    </location>
</feature>
<evidence type="ECO:0000313" key="4">
    <source>
        <dbReference type="EMBL" id="SBT55022.1"/>
    </source>
</evidence>
<keyword evidence="1" id="KW-1133">Transmembrane helix</keyword>
<dbReference type="RefSeq" id="WP_091201662.1">
    <property type="nucleotide sequence ID" value="NZ_LT594324.1"/>
</dbReference>
<evidence type="ECO:0000313" key="5">
    <source>
        <dbReference type="Proteomes" id="UP000198765"/>
    </source>
</evidence>
<organism evidence="4 5">
    <name type="scientific">Micromonospora narathiwatensis</name>
    <dbReference type="NCBI Taxonomy" id="299146"/>
    <lineage>
        <taxon>Bacteria</taxon>
        <taxon>Bacillati</taxon>
        <taxon>Actinomycetota</taxon>
        <taxon>Actinomycetes</taxon>
        <taxon>Micromonosporales</taxon>
        <taxon>Micromonosporaceae</taxon>
        <taxon>Micromonospora</taxon>
    </lineage>
</organism>
<keyword evidence="1" id="KW-0472">Membrane</keyword>
<dbReference type="EMBL" id="LT594324">
    <property type="protein sequence ID" value="SBT55022.1"/>
    <property type="molecule type" value="Genomic_DNA"/>
</dbReference>
<accession>A0A1A9AFV9</accession>
<dbReference type="InterPro" id="IPR057798">
    <property type="entry name" value="PH_YqeB"/>
</dbReference>
<dbReference type="Pfam" id="PF23493">
    <property type="entry name" value="CysS_C"/>
    <property type="match status" value="1"/>
</dbReference>
<dbReference type="PATRIC" id="fig|299146.4.peg.6038"/>
<keyword evidence="5" id="KW-1185">Reference proteome</keyword>
<feature type="transmembrane region" description="Helical" evidence="1">
    <location>
        <begin position="20"/>
        <end position="45"/>
    </location>
</feature>
<protein>
    <submittedName>
        <fullName evidence="4">Uncharacterized protein</fullName>
    </submittedName>
</protein>
<dbReference type="InterPro" id="IPR056411">
    <property type="entry name" value="CysS_C"/>
</dbReference>
<feature type="transmembrane region" description="Helical" evidence="1">
    <location>
        <begin position="67"/>
        <end position="87"/>
    </location>
</feature>
<feature type="domain" description="Cysteinyl-tRNA ligase anticodon binding" evidence="2">
    <location>
        <begin position="177"/>
        <end position="226"/>
    </location>
</feature>
<reference evidence="4 5" key="1">
    <citation type="submission" date="2016-06" db="EMBL/GenBank/DDBJ databases">
        <authorList>
            <person name="Kjaerup R.B."/>
            <person name="Dalgaard T.S."/>
            <person name="Juul-Madsen H.R."/>
        </authorList>
    </citation>
    <scope>NUCLEOTIDE SEQUENCE [LARGE SCALE GENOMIC DNA]</scope>
    <source>
        <strain evidence="4 5">DSM 45248</strain>
    </source>
</reference>
<evidence type="ECO:0000259" key="2">
    <source>
        <dbReference type="Pfam" id="PF23493"/>
    </source>
</evidence>
<dbReference type="OrthoDB" id="5145029at2"/>
<keyword evidence="1" id="KW-0812">Transmembrane</keyword>
<name>A0A1A9AFV9_9ACTN</name>
<dbReference type="Pfam" id="PF23494">
    <property type="entry name" value="bPH_10"/>
    <property type="match status" value="1"/>
</dbReference>
<evidence type="ECO:0000259" key="3">
    <source>
        <dbReference type="Pfam" id="PF23494"/>
    </source>
</evidence>
<sequence length="243" mass="26203">MSTRGYGGSTVVSGGTGELVVMWVGFPLLGAGLGIALTAASGWLADLPWVPWQRWFELLARLPAERAYPGGAGVTALAGLVFAYLGVRERLTVTVGRGEVRLHRDGHGRDIARAAVAGVFLDGKALVLLDADGGELARERSDLDHGKLRSAFTGQGWPWRERDPHEAAYRRWVEGLPGLPVGAEAVLRARQRALDSGRGGEARELRGELARLGVVVRDEQKRQHWRLVPRHAGGDGEGRGDAR</sequence>